<feature type="region of interest" description="Disordered" evidence="1">
    <location>
        <begin position="835"/>
        <end position="859"/>
    </location>
</feature>
<evidence type="ECO:0000313" key="4">
    <source>
        <dbReference type="Proteomes" id="UP000604046"/>
    </source>
</evidence>
<comment type="caution">
    <text evidence="3">The sequence shown here is derived from an EMBL/GenBank/DDBJ whole genome shotgun (WGS) entry which is preliminary data.</text>
</comment>
<feature type="region of interest" description="Disordered" evidence="1">
    <location>
        <begin position="752"/>
        <end position="815"/>
    </location>
</feature>
<feature type="domain" description="C2" evidence="2">
    <location>
        <begin position="383"/>
        <end position="473"/>
    </location>
</feature>
<name>A0A812R8F9_9DINO</name>
<feature type="region of interest" description="Disordered" evidence="1">
    <location>
        <begin position="1"/>
        <end position="103"/>
    </location>
</feature>
<gene>
    <name evidence="3" type="ORF">SNAT2548_LOCUS23110</name>
</gene>
<proteinExistence type="predicted"/>
<feature type="region of interest" description="Disordered" evidence="1">
    <location>
        <begin position="116"/>
        <end position="142"/>
    </location>
</feature>
<protein>
    <recommendedName>
        <fullName evidence="2">C2 domain-containing protein</fullName>
    </recommendedName>
</protein>
<sequence>MQRPLQNDFGVGDKEISREGSGAPSTPQERTPRSPFRAPRSLRVPRSRSPRPARWRSKEVESSEAKVFHRLYRDASAKQEALARRIQEQENEKHETPAREASAQRIREISERMHAELRKQPCKPASEAPKSPRCIPSEMSEEQRHFIQKQHKWKEQRERRMEAVRRERTEAERKYLEDHSIHVRSRSTAPNPLACCDRLYKDSSQRARRLQRSQLAAQEELRQAIEAKFVHRAVSADATSNPRGQEVAMRLHKDFEDRRQRVEQKRQEQEESFRQRAQRASSKKGSTPRTPTVSPWAKETKKANSKAAQGVAETRKSSSSRSPASTTASEWSPKSPKSPSNSMKSTSTSSRVPNREGSPGCPRSVSLRGAMPPEKLNTSDLLDVEVGVVAAVGVLEVPGTTWYCVVQVAGGHDLILCTRSVEKTTDVVWNESVLTSIHPTDTLLFKVFAEKECQAEASLQVASVLKICSSGFEGKLRMWERSPGAGTTPHLQVTLRRLEKLEVAEGEAVEAKKPSPSGYTGKAWRKDSRDLLGATQRVRRMQSEPSLPSPVTPHSSAEGGLLASTSTFLPVSTKASTSRTARQSERKPRAGYEFEVYMTLPSDLTKYTVQIPGTWLPDHLQGEARAVEELLLSLTARGVEEARPTEVHVGTDKAGIPDQGSNSQTSYPVCPVEWVMPQAQCSKACDMEDDELAFSVSEAPEGRPFGPVANSLSDDELLSPDTRSEWPALARHEDDDMADMDELMAVVGVDEAPFEPGEPRARSDGEAAQSPFYEPHQWHPDQASAARGSSSSSGGSEQESRQSRSSSVHSLSSEISKNEIQREILATFNGTVDTAGLGSPERDGPVHAAFGGAGGAGGAEASLFSSEQKVFNTSLITV</sequence>
<dbReference type="Proteomes" id="UP000604046">
    <property type="component" value="Unassembled WGS sequence"/>
</dbReference>
<feature type="region of interest" description="Disordered" evidence="1">
    <location>
        <begin position="505"/>
        <end position="526"/>
    </location>
</feature>
<reference evidence="3" key="1">
    <citation type="submission" date="2021-02" db="EMBL/GenBank/DDBJ databases">
        <authorList>
            <person name="Dougan E. K."/>
            <person name="Rhodes N."/>
            <person name="Thang M."/>
            <person name="Chan C."/>
        </authorList>
    </citation>
    <scope>NUCLEOTIDE SEQUENCE</scope>
</reference>
<feature type="compositionally biased region" description="Basic and acidic residues" evidence="1">
    <location>
        <begin position="258"/>
        <end position="274"/>
    </location>
</feature>
<feature type="region of interest" description="Disordered" evidence="1">
    <location>
        <begin position="643"/>
        <end position="663"/>
    </location>
</feature>
<feature type="compositionally biased region" description="Polar residues" evidence="1">
    <location>
        <begin position="563"/>
        <end position="581"/>
    </location>
</feature>
<dbReference type="AlphaFoldDB" id="A0A812R8F9"/>
<dbReference type="InterPro" id="IPR035892">
    <property type="entry name" value="C2_domain_sf"/>
</dbReference>
<feature type="compositionally biased region" description="Low complexity" evidence="1">
    <location>
        <begin position="782"/>
        <end position="815"/>
    </location>
</feature>
<dbReference type="SUPFAM" id="SSF49562">
    <property type="entry name" value="C2 domain (Calcium/lipid-binding domain, CaLB)"/>
    <property type="match status" value="1"/>
</dbReference>
<feature type="compositionally biased region" description="Basic and acidic residues" evidence="1">
    <location>
        <begin position="56"/>
        <end position="98"/>
    </location>
</feature>
<feature type="region of interest" description="Disordered" evidence="1">
    <location>
        <begin position="258"/>
        <end position="373"/>
    </location>
</feature>
<dbReference type="InterPro" id="IPR000008">
    <property type="entry name" value="C2_dom"/>
</dbReference>
<accession>A0A812R8F9</accession>
<dbReference type="EMBL" id="CAJNDS010002310">
    <property type="protein sequence ID" value="CAE7424720.1"/>
    <property type="molecule type" value="Genomic_DNA"/>
</dbReference>
<evidence type="ECO:0000313" key="3">
    <source>
        <dbReference type="EMBL" id="CAE7424720.1"/>
    </source>
</evidence>
<feature type="compositionally biased region" description="Polar residues" evidence="1">
    <location>
        <begin position="278"/>
        <end position="293"/>
    </location>
</feature>
<dbReference type="OrthoDB" id="436075at2759"/>
<evidence type="ECO:0000256" key="1">
    <source>
        <dbReference type="SAM" id="MobiDB-lite"/>
    </source>
</evidence>
<feature type="region of interest" description="Disordered" evidence="1">
    <location>
        <begin position="539"/>
        <end position="588"/>
    </location>
</feature>
<keyword evidence="4" id="KW-1185">Reference proteome</keyword>
<feature type="region of interest" description="Disordered" evidence="1">
    <location>
        <begin position="697"/>
        <end position="720"/>
    </location>
</feature>
<dbReference type="SMART" id="SM00239">
    <property type="entry name" value="C2"/>
    <property type="match status" value="1"/>
</dbReference>
<evidence type="ECO:0000259" key="2">
    <source>
        <dbReference type="SMART" id="SM00239"/>
    </source>
</evidence>
<organism evidence="3 4">
    <name type="scientific">Symbiodinium natans</name>
    <dbReference type="NCBI Taxonomy" id="878477"/>
    <lineage>
        <taxon>Eukaryota</taxon>
        <taxon>Sar</taxon>
        <taxon>Alveolata</taxon>
        <taxon>Dinophyceae</taxon>
        <taxon>Suessiales</taxon>
        <taxon>Symbiodiniaceae</taxon>
        <taxon>Symbiodinium</taxon>
    </lineage>
</organism>
<feature type="compositionally biased region" description="Basic residues" evidence="1">
    <location>
        <begin position="43"/>
        <end position="55"/>
    </location>
</feature>
<feature type="compositionally biased region" description="Low complexity" evidence="1">
    <location>
        <begin position="317"/>
        <end position="350"/>
    </location>
</feature>